<dbReference type="SUPFAM" id="SSF51120">
    <property type="entry name" value="beta-Roll"/>
    <property type="match status" value="4"/>
</dbReference>
<dbReference type="Proteomes" id="UP000240418">
    <property type="component" value="Unassembled WGS sequence"/>
</dbReference>
<evidence type="ECO:0000259" key="1">
    <source>
        <dbReference type="Pfam" id="PF17892"/>
    </source>
</evidence>
<evidence type="ECO:0000313" key="3">
    <source>
        <dbReference type="Proteomes" id="UP000240418"/>
    </source>
</evidence>
<evidence type="ECO:0000313" key="2">
    <source>
        <dbReference type="EMBL" id="PSL17611.1"/>
    </source>
</evidence>
<dbReference type="InterPro" id="IPR018511">
    <property type="entry name" value="Hemolysin-typ_Ca-bd_CS"/>
</dbReference>
<dbReference type="Gene3D" id="2.60.40.2810">
    <property type="match status" value="10"/>
</dbReference>
<dbReference type="PANTHER" id="PTHR34720:SF9">
    <property type="entry name" value="BLR4714 PROTEIN"/>
    <property type="match status" value="1"/>
</dbReference>
<dbReference type="PROSITE" id="PS00330">
    <property type="entry name" value="HEMOLYSIN_CALCIUM"/>
    <property type="match status" value="1"/>
</dbReference>
<name>A0A2P8F7B8_9RHOB</name>
<organism evidence="2 3">
    <name type="scientific">Shimia abyssi</name>
    <dbReference type="NCBI Taxonomy" id="1662395"/>
    <lineage>
        <taxon>Bacteria</taxon>
        <taxon>Pseudomonadati</taxon>
        <taxon>Pseudomonadota</taxon>
        <taxon>Alphaproteobacteria</taxon>
        <taxon>Rhodobacterales</taxon>
        <taxon>Roseobacteraceae</taxon>
    </lineage>
</organism>
<dbReference type="NCBIfam" id="NF012211">
    <property type="entry name" value="tand_rpt_95"/>
    <property type="match status" value="10"/>
</dbReference>
<comment type="caution">
    <text evidence="2">The sequence shown here is derived from an EMBL/GenBank/DDBJ whole genome shotgun (WGS) entry which is preliminary data.</text>
</comment>
<dbReference type="OrthoDB" id="6305173at2"/>
<dbReference type="RefSeq" id="WP_106609934.1">
    <property type="nucleotide sequence ID" value="NZ_PYGJ01000016.1"/>
</dbReference>
<dbReference type="InterPro" id="IPR013783">
    <property type="entry name" value="Ig-like_fold"/>
</dbReference>
<gene>
    <name evidence="2" type="ORF">CLV88_11658</name>
</gene>
<accession>A0A2P8F7B8</accession>
<keyword evidence="3" id="KW-1185">Reference proteome</keyword>
<dbReference type="Pfam" id="PF00353">
    <property type="entry name" value="HemolysinCabind"/>
    <property type="match status" value="8"/>
</dbReference>
<dbReference type="InterPro" id="IPR011049">
    <property type="entry name" value="Serralysin-like_metalloprot_C"/>
</dbReference>
<dbReference type="EMBL" id="PYGJ01000016">
    <property type="protein sequence ID" value="PSL17611.1"/>
    <property type="molecule type" value="Genomic_DNA"/>
</dbReference>
<dbReference type="PRINTS" id="PR00313">
    <property type="entry name" value="CABNDNGRPT"/>
</dbReference>
<protein>
    <submittedName>
        <fullName evidence="2">Hemolysin type calcium-binding protein</fullName>
    </submittedName>
</protein>
<reference evidence="2 3" key="1">
    <citation type="submission" date="2018-03" db="EMBL/GenBank/DDBJ databases">
        <title>Genomic Encyclopedia of Archaeal and Bacterial Type Strains, Phase II (KMG-II): from individual species to whole genera.</title>
        <authorList>
            <person name="Goeker M."/>
        </authorList>
    </citation>
    <scope>NUCLEOTIDE SEQUENCE [LARGE SCALE GENOMIC DNA]</scope>
    <source>
        <strain evidence="2 3">DSM 100673</strain>
    </source>
</reference>
<dbReference type="PANTHER" id="PTHR34720">
    <property type="entry name" value="MICROCYSTIN DEPENDENT PROTEIN"/>
    <property type="match status" value="1"/>
</dbReference>
<dbReference type="Pfam" id="PF17963">
    <property type="entry name" value="Big_9"/>
    <property type="match status" value="9"/>
</dbReference>
<dbReference type="Pfam" id="PF17892">
    <property type="entry name" value="Cadherin_5"/>
    <property type="match status" value="1"/>
</dbReference>
<feature type="domain" description="Cadherin-like" evidence="1">
    <location>
        <begin position="710"/>
        <end position="800"/>
    </location>
</feature>
<dbReference type="Gene3D" id="2.150.10.10">
    <property type="entry name" value="Serralysin-like metalloprotease, C-terminal"/>
    <property type="match status" value="5"/>
</dbReference>
<dbReference type="InterPro" id="IPR015919">
    <property type="entry name" value="Cadherin-like_sf"/>
</dbReference>
<dbReference type="GO" id="GO:0005509">
    <property type="term" value="F:calcium ion binding"/>
    <property type="evidence" value="ECO:0007669"/>
    <property type="project" value="InterPro"/>
</dbReference>
<sequence length="1764" mass="181736">MASFGPSYILQNVANYAGTSDRDYFHFIYEYGAPYYDVGSSIDGAGDIDGVTFSWRSVETLEENVILDLVAGYSTDGITYVTITDVENAEIYVFGGQLGQSFTINGTDGANSLRGSATSAEGKADFTINGLGGNDTIFGGPNTNILNGGAGDDTFFAGSIYGTETMFGGLDDDTYVFQSFSSTARSTVIELADQGTDTVETEISYTLGANVENLTLRSGYNEYGPDRVLDIDATGNSLANVIIGNSDENRIDGGGGNDTLTGGAGADQFLIGPRPGHIIITDFQFGVDRVSSSNAWGIGNLPTVVTSTDLDGNRIDTYLGSHPDKTGDITVTFLNELPVFTSTPPTTINEDEFFTYTFSATDPDGDVLTPRDISVPDWMQYVGTTDGPSQVNYSYSGTPTQANVGNASFSFGLFDGKGTATQSFTLDVLNVNDVPEPVDDSAVTFEDVDVTIDVLANDNDSDGDILAVDSFTQPDHGSVSENEAGLLVYLPDADYFGSDGFEYTVDDGEGGSATASVSLTIESVNDAPEPVDDSVVTPEDNAVAIDVMANDNDRDGDILAIDSFTQPDHGSVSENEAGLLVYLPDADYFGSDGFEYTVDDGEGGSATASVSLTIESVNDAPVALDDTLNTDEDTAATLNLIDNDIDIEGDPLTITDVAQGMSGSVTNNGDGTVTYTPNLDLNGLDSFTYTVSDGNGGVDVATVSVTINPVNDDPVVVDISRITGEDRPAIFALWTTGSDVEGDRLTVASVGETTNGNVTINGDGTATYLPDTDFNGSDGFDFTLSDGNGGSATARASVTVVATNDAPVALEDMASTFEDESVVIDVLANDSDAEDIQVALVSLGVPLYGTVEHDNNGNVTYEPSSDFFGIDSFLYTIEDSEGLSDTGLVTVTVEARNDDPEPVDDSAVTLEDSAVAIDPLANDSDRDGDSLTIESFTQPDHGIVSQTIEGLLVYLPAADYFGSDSFDYTVGDGEGGSATASVSLTIEAINDAPLALSDTLATDEDTAATLNPIDNDSDPEGDSISILSISSGGSGTTSLNQDGSVTYTPSENFVGDDVFTYLLSDGNGGISTGQVNVIVAPTPDDPIAVDDLAATEEALPVEIDVLFNDSDPDGDTVSILSVGDASNGTAELGETGVTYTPDAEFIGTDSFTYTVEDATGRSATATVTVTVGINDAPEAADDRVYTEEDTPILIDVLSNDLDRDNEFPTITNVSTPSMGSVSLVDGKIEYSPDAETSGTDSFSYTIADGEGEEDSAEVTVVVRAINDAPIAVNDAAVTQEDETVTIDVIDNDSDPEGHDLAILSVIAQGTGSAKINIDGNITYTPALNVNGTEELIYELIDSEGAISSATVSVEVEAVNDAPEGVVTLSGFSIEGLPIDAVTDALSDVDVLGDFTYQWRRNGEDIGEATGERYIPVAADINNFLSVLVSYTDGGGTAEEVISEASAIIAPGDVILGTEGDDELRGTSENDFLRGFGGNDSLLGSDGNDFLDGGPGNDFLRGDIGADTVEGGDGDDEVFAGPGDMGADLIRGGAGNDTIGGAQGNDTVYGGTGSDVVFGGPGDDVLDEQDTDASVNSLWAGPGADTVLGGAGNENLGGGTEGDLISAGGGNDILYGGKGTGADTLNGDAGNDILFGGGGNDVVNGGADDDLLFNGGGDDTVTGGSGSDELWGGGGGDLLTGGADADTFAFASGNGDDTISDFSFAEMDLLNVLGLGLTSEGEALGAMTDTANGALLSADGTTILLEGHTVADFTTNTGWFDETIL</sequence>
<proteinExistence type="predicted"/>
<dbReference type="InterPro" id="IPR001343">
    <property type="entry name" value="Hemolysn_Ca-bd"/>
</dbReference>
<dbReference type="SUPFAM" id="SSF49313">
    <property type="entry name" value="Cadherin-like"/>
    <property type="match status" value="1"/>
</dbReference>
<dbReference type="InterPro" id="IPR041690">
    <property type="entry name" value="Cadherin_5"/>
</dbReference>
<dbReference type="Gene3D" id="2.60.40.10">
    <property type="entry name" value="Immunoglobulins"/>
    <property type="match status" value="1"/>
</dbReference>
<dbReference type="GO" id="GO:0016020">
    <property type="term" value="C:membrane"/>
    <property type="evidence" value="ECO:0007669"/>
    <property type="project" value="InterPro"/>
</dbReference>